<proteinExistence type="inferred from homology"/>
<dbReference type="GO" id="GO:0005886">
    <property type="term" value="C:plasma membrane"/>
    <property type="evidence" value="ECO:0000318"/>
    <property type="project" value="GO_Central"/>
</dbReference>
<sequence>MRTSLLPVIAKRLIFFGSAQVGKSAIIRRFVSQTFSEQYNPTIEDMFERPIDYDGKEVKLQILDTSGSFNFPAMHQLALNNGDIFVVVYSTDDILSYHEALATCDEIAEKRGPGMPIVVVANKNDLGNRQVGKAEAELMFCQWNTYHVESSAKEENSIAEIFTRCLSLLCPADQAEDVTSPNNSSQILERKKSLKRSLSTQLQSTIRSLTGKMAWASHFTR</sequence>
<evidence type="ECO:0000256" key="2">
    <source>
        <dbReference type="ARBA" id="ARBA00022475"/>
    </source>
</evidence>
<evidence type="ECO:0000313" key="9">
    <source>
        <dbReference type="Proteomes" id="UP000007110"/>
    </source>
</evidence>
<keyword evidence="9" id="KW-1185">Reference proteome</keyword>
<evidence type="ECO:0000256" key="3">
    <source>
        <dbReference type="ARBA" id="ARBA00022481"/>
    </source>
</evidence>
<evidence type="ECO:0008006" key="10">
    <source>
        <dbReference type="Google" id="ProtNLM"/>
    </source>
</evidence>
<dbReference type="SMART" id="SM00175">
    <property type="entry name" value="RAB"/>
    <property type="match status" value="1"/>
</dbReference>
<dbReference type="KEGG" id="spu:115929910"/>
<dbReference type="PANTHER" id="PTHR46149:SF7">
    <property type="entry name" value="GTP-BINDING PROTEIN DI-RAS2"/>
    <property type="match status" value="1"/>
</dbReference>
<dbReference type="Gene3D" id="3.40.50.300">
    <property type="entry name" value="P-loop containing nucleotide triphosphate hydrolases"/>
    <property type="match status" value="1"/>
</dbReference>
<dbReference type="OMA" id="VENCHTW"/>
<dbReference type="PROSITE" id="PS51419">
    <property type="entry name" value="RAB"/>
    <property type="match status" value="1"/>
</dbReference>
<dbReference type="InterPro" id="IPR027417">
    <property type="entry name" value="P-loop_NTPase"/>
</dbReference>
<dbReference type="GeneID" id="115929910"/>
<dbReference type="GO" id="GO:0005525">
    <property type="term" value="F:GTP binding"/>
    <property type="evidence" value="ECO:0000318"/>
    <property type="project" value="GO_Central"/>
</dbReference>
<keyword evidence="6" id="KW-0449">Lipoprotein</keyword>
<dbReference type="AlphaFoldDB" id="A0A7M7PX86"/>
<dbReference type="GO" id="GO:0019003">
    <property type="term" value="F:GDP binding"/>
    <property type="evidence" value="ECO:0000318"/>
    <property type="project" value="GO_Central"/>
</dbReference>
<dbReference type="PANTHER" id="PTHR46149">
    <property type="entry name" value="MIP08469P"/>
    <property type="match status" value="1"/>
</dbReference>
<evidence type="ECO:0000256" key="7">
    <source>
        <dbReference type="ARBA" id="ARBA00038061"/>
    </source>
</evidence>
<keyword evidence="5" id="KW-0472">Membrane</keyword>
<keyword evidence="3" id="KW-0488">Methylation</keyword>
<dbReference type="SUPFAM" id="SSF52540">
    <property type="entry name" value="P-loop containing nucleoside triphosphate hydrolases"/>
    <property type="match status" value="1"/>
</dbReference>
<dbReference type="PROSITE" id="PS51421">
    <property type="entry name" value="RAS"/>
    <property type="match status" value="1"/>
</dbReference>
<keyword evidence="4" id="KW-0342">GTP-binding</keyword>
<dbReference type="RefSeq" id="XP_030855891.1">
    <property type="nucleotide sequence ID" value="XM_031000031.1"/>
</dbReference>
<dbReference type="PRINTS" id="PR00449">
    <property type="entry name" value="RASTRNSFRMNG"/>
</dbReference>
<evidence type="ECO:0000313" key="8">
    <source>
        <dbReference type="EnsemblMetazoa" id="XP_030855891"/>
    </source>
</evidence>
<dbReference type="SMART" id="SM00173">
    <property type="entry name" value="RAS"/>
    <property type="match status" value="1"/>
</dbReference>
<evidence type="ECO:0000256" key="4">
    <source>
        <dbReference type="ARBA" id="ARBA00023134"/>
    </source>
</evidence>
<comment type="subcellular location">
    <subcellularLocation>
        <location evidence="1">Cell membrane</location>
        <topology evidence="1">Lipid-anchor</topology>
    </subcellularLocation>
</comment>
<dbReference type="NCBIfam" id="TIGR00231">
    <property type="entry name" value="small_GTP"/>
    <property type="match status" value="1"/>
</dbReference>
<dbReference type="InterPro" id="IPR005225">
    <property type="entry name" value="Small_GTP-bd"/>
</dbReference>
<dbReference type="InterPro" id="IPR052236">
    <property type="entry name" value="Small_GTPase_RasD"/>
</dbReference>
<evidence type="ECO:0000256" key="1">
    <source>
        <dbReference type="ARBA" id="ARBA00004193"/>
    </source>
</evidence>
<dbReference type="Proteomes" id="UP000007110">
    <property type="component" value="Unassembled WGS sequence"/>
</dbReference>
<dbReference type="EnsemblMetazoa" id="XM_031000031">
    <property type="protein sequence ID" value="XP_030855891"/>
    <property type="gene ID" value="LOC115929910"/>
</dbReference>
<evidence type="ECO:0000256" key="6">
    <source>
        <dbReference type="ARBA" id="ARBA00023288"/>
    </source>
</evidence>
<keyword evidence="4" id="KW-0547">Nucleotide-binding</keyword>
<organism evidence="8 9">
    <name type="scientific">Strongylocentrotus purpuratus</name>
    <name type="common">Purple sea urchin</name>
    <dbReference type="NCBI Taxonomy" id="7668"/>
    <lineage>
        <taxon>Eukaryota</taxon>
        <taxon>Metazoa</taxon>
        <taxon>Echinodermata</taxon>
        <taxon>Eleutherozoa</taxon>
        <taxon>Echinozoa</taxon>
        <taxon>Echinoidea</taxon>
        <taxon>Euechinoidea</taxon>
        <taxon>Echinacea</taxon>
        <taxon>Camarodonta</taxon>
        <taxon>Echinidea</taxon>
        <taxon>Strongylocentrotidae</taxon>
        <taxon>Strongylocentrotus</taxon>
    </lineage>
</organism>
<reference evidence="9" key="1">
    <citation type="submission" date="2015-02" db="EMBL/GenBank/DDBJ databases">
        <title>Genome sequencing for Strongylocentrotus purpuratus.</title>
        <authorList>
            <person name="Murali S."/>
            <person name="Liu Y."/>
            <person name="Vee V."/>
            <person name="English A."/>
            <person name="Wang M."/>
            <person name="Skinner E."/>
            <person name="Han Y."/>
            <person name="Muzny D.M."/>
            <person name="Worley K.C."/>
            <person name="Gibbs R.A."/>
        </authorList>
    </citation>
    <scope>NUCLEOTIDE SEQUENCE</scope>
</reference>
<comment type="similarity">
    <text evidence="7">Belongs to the small GTPase superfamily. RasD family.</text>
</comment>
<name>A0A7M7PX86_STRPU</name>
<dbReference type="OrthoDB" id="265044at2759"/>
<dbReference type="InParanoid" id="A0A7M7PX86"/>
<protein>
    <recommendedName>
        <fullName evidence="10">GTP-binding protein Rhes</fullName>
    </recommendedName>
</protein>
<keyword evidence="2" id="KW-1003">Cell membrane</keyword>
<dbReference type="FunFam" id="3.40.50.300:FF:001423">
    <property type="entry name" value="Ras family GTPase"/>
    <property type="match status" value="1"/>
</dbReference>
<dbReference type="SMART" id="SM00174">
    <property type="entry name" value="RHO"/>
    <property type="match status" value="1"/>
</dbReference>
<dbReference type="InterPro" id="IPR001806">
    <property type="entry name" value="Small_GTPase"/>
</dbReference>
<dbReference type="Pfam" id="PF00071">
    <property type="entry name" value="Ras"/>
    <property type="match status" value="1"/>
</dbReference>
<reference evidence="8" key="2">
    <citation type="submission" date="2021-01" db="UniProtKB">
        <authorList>
            <consortium name="EnsemblMetazoa"/>
        </authorList>
    </citation>
    <scope>IDENTIFICATION</scope>
</reference>
<dbReference type="GO" id="GO:0003924">
    <property type="term" value="F:GTPase activity"/>
    <property type="evidence" value="ECO:0000318"/>
    <property type="project" value="GO_Central"/>
</dbReference>
<evidence type="ECO:0000256" key="5">
    <source>
        <dbReference type="ARBA" id="ARBA00023136"/>
    </source>
</evidence>
<accession>A0A7M7PX86</accession>